<feature type="domain" description="HAMP" evidence="5">
    <location>
        <begin position="716"/>
        <end position="768"/>
    </location>
</feature>
<dbReference type="EMBL" id="CP108188">
    <property type="protein sequence ID" value="WTR74885.1"/>
    <property type="molecule type" value="Genomic_DNA"/>
</dbReference>
<sequence length="832" mass="87720">MPLLGGIRPPIALLCVLVLALAGLTARVLGPGKDMAAPKAVLSSQQYFAEDGAIALRASIDERVTDLQRTAAALSSGGPVKPERILSDLGRTYQKWTGTTVVDLQSAEVLATRGETIPLGWLDKDVLTGGQALTPRMVRLETGDVRLMTMAVLDWKDRPQQLLVASSSLSVPAINLGPFRSMAVVARDGEILGTAGFERAEALNSDQERQELSFLHKQMGQLSDRAAAKTEQHPVRAKEPGSRGYPGVSGSLVGDEYNGRVATAGYASLSSSNPDEKQSVAAGLGLTVVALLPVVQQPTGEQGRELYGLAAAGVLVLLGLLAAGVLWATVQRPLLRLFLESRRLARGDLTRPVTVPRWGEAARIGAALERLRRRLNTGAGEDDEEATDRADGASGSGRRRRNRVGGRGPLALTAALMLLWCVPVGLLLHDTDGSVSVPTTMVNDQRDRTDLIADRLRRALNEAQADLVSTSRLIGADVENDKDNGTGTGTGEDDRTDAGIGSADGEAATRLLEETLAKHTRYRALYVVDADGSVGARAGSETHTWSSGKDLPLVRVSGHGGKEPVIQAGAPVPGHKGSTLVGEIRVEFLNSLLARPGLGEVRVVDSEGLTIAASNGFLAFEKLPTDLTDLVRAAGVRVGAGPVENALLIREGNAVKVAAAAPFSGGGVTADIGWTVVSRQDAEQFKIAPYEREDRSVLAGMLGLAAIILVLGWIHLVVVRPLRALATGAEKLADGDLKTVLYPRYQDEVGAVVRSLELLRQQAQAHRHNQQSHRHDNTRRTAATRSGVDSDGSDVAGSAGSADGDVDIAVGHDAVHGGYIVGRVVDNNVGGR</sequence>
<feature type="domain" description="HAMP" evidence="5">
    <location>
        <begin position="328"/>
        <end position="380"/>
    </location>
</feature>
<feature type="region of interest" description="Disordered" evidence="3">
    <location>
        <begin position="477"/>
        <end position="502"/>
    </location>
</feature>
<keyword evidence="4" id="KW-0472">Membrane</keyword>
<dbReference type="RefSeq" id="WP_398169450.1">
    <property type="nucleotide sequence ID" value="NZ_CP108188.1"/>
</dbReference>
<name>A0ABZ1LLI1_9ACTN</name>
<dbReference type="PANTHER" id="PTHR32089:SF112">
    <property type="entry name" value="LYSOZYME-LIKE PROTEIN-RELATED"/>
    <property type="match status" value="1"/>
</dbReference>
<feature type="region of interest" description="Disordered" evidence="3">
    <location>
        <begin position="223"/>
        <end position="249"/>
    </location>
</feature>
<dbReference type="CDD" id="cd06225">
    <property type="entry name" value="HAMP"/>
    <property type="match status" value="2"/>
</dbReference>
<evidence type="ECO:0000256" key="1">
    <source>
        <dbReference type="ARBA" id="ARBA00022692"/>
    </source>
</evidence>
<evidence type="ECO:0000256" key="4">
    <source>
        <dbReference type="SAM" id="Phobius"/>
    </source>
</evidence>
<proteinExistence type="predicted"/>
<reference evidence="6 7" key="1">
    <citation type="submission" date="2022-10" db="EMBL/GenBank/DDBJ databases">
        <title>The complete genomes of actinobacterial strains from the NBC collection.</title>
        <authorList>
            <person name="Joergensen T.S."/>
            <person name="Alvarez Arevalo M."/>
            <person name="Sterndorff E.B."/>
            <person name="Faurdal D."/>
            <person name="Vuksanovic O."/>
            <person name="Mourched A.-S."/>
            <person name="Charusanti P."/>
            <person name="Shaw S."/>
            <person name="Blin K."/>
            <person name="Weber T."/>
        </authorList>
    </citation>
    <scope>NUCLEOTIDE SEQUENCE [LARGE SCALE GENOMIC DNA]</scope>
    <source>
        <strain evidence="6 7">NBC_00123</strain>
    </source>
</reference>
<gene>
    <name evidence="6" type="ORF">OG814_39245</name>
</gene>
<evidence type="ECO:0000313" key="7">
    <source>
        <dbReference type="Proteomes" id="UP001622594"/>
    </source>
</evidence>
<protein>
    <submittedName>
        <fullName evidence="6">HAMP domain-containing protein</fullName>
    </submittedName>
</protein>
<organism evidence="6 7">
    <name type="scientific">Streptomyces zaomyceticus</name>
    <dbReference type="NCBI Taxonomy" id="68286"/>
    <lineage>
        <taxon>Bacteria</taxon>
        <taxon>Bacillati</taxon>
        <taxon>Actinomycetota</taxon>
        <taxon>Actinomycetes</taxon>
        <taxon>Kitasatosporales</taxon>
        <taxon>Streptomycetaceae</taxon>
        <taxon>Streptomyces</taxon>
    </lineage>
</organism>
<keyword evidence="2 4" id="KW-1133">Transmembrane helix</keyword>
<keyword evidence="7" id="KW-1185">Reference proteome</keyword>
<dbReference type="Pfam" id="PF00672">
    <property type="entry name" value="HAMP"/>
    <property type="match status" value="2"/>
</dbReference>
<dbReference type="Gene3D" id="6.10.340.10">
    <property type="match status" value="1"/>
</dbReference>
<dbReference type="PANTHER" id="PTHR32089">
    <property type="entry name" value="METHYL-ACCEPTING CHEMOTAXIS PROTEIN MCPB"/>
    <property type="match status" value="1"/>
</dbReference>
<evidence type="ECO:0000256" key="2">
    <source>
        <dbReference type="ARBA" id="ARBA00022989"/>
    </source>
</evidence>
<keyword evidence="1 4" id="KW-0812">Transmembrane</keyword>
<feature type="compositionally biased region" description="Basic and acidic residues" evidence="3">
    <location>
        <begin position="226"/>
        <end position="241"/>
    </location>
</feature>
<evidence type="ECO:0000256" key="3">
    <source>
        <dbReference type="SAM" id="MobiDB-lite"/>
    </source>
</evidence>
<dbReference type="InterPro" id="IPR003660">
    <property type="entry name" value="HAMP_dom"/>
</dbReference>
<dbReference type="PROSITE" id="PS50885">
    <property type="entry name" value="HAMP"/>
    <property type="match status" value="2"/>
</dbReference>
<dbReference type="Proteomes" id="UP001622594">
    <property type="component" value="Chromosome"/>
</dbReference>
<feature type="region of interest" description="Disordered" evidence="3">
    <location>
        <begin position="763"/>
        <end position="800"/>
    </location>
</feature>
<dbReference type="SUPFAM" id="SSF158472">
    <property type="entry name" value="HAMP domain-like"/>
    <property type="match status" value="1"/>
</dbReference>
<evidence type="ECO:0000313" key="6">
    <source>
        <dbReference type="EMBL" id="WTR74885.1"/>
    </source>
</evidence>
<accession>A0ABZ1LLI1</accession>
<evidence type="ECO:0000259" key="5">
    <source>
        <dbReference type="PROSITE" id="PS50885"/>
    </source>
</evidence>
<feature type="transmembrane region" description="Helical" evidence="4">
    <location>
        <begin position="306"/>
        <end position="330"/>
    </location>
</feature>
<dbReference type="SMART" id="SM00304">
    <property type="entry name" value="HAMP"/>
    <property type="match status" value="2"/>
</dbReference>
<feature type="transmembrane region" description="Helical" evidence="4">
    <location>
        <begin position="697"/>
        <end position="718"/>
    </location>
</feature>
<feature type="region of interest" description="Disordered" evidence="3">
    <location>
        <begin position="378"/>
        <end position="404"/>
    </location>
</feature>
<feature type="compositionally biased region" description="Low complexity" evidence="3">
    <location>
        <begin position="786"/>
        <end position="800"/>
    </location>
</feature>